<dbReference type="Pfam" id="PF18111">
    <property type="entry name" value="RPGR1_C"/>
    <property type="match status" value="1"/>
</dbReference>
<dbReference type="PROSITE" id="PS50004">
    <property type="entry name" value="C2"/>
    <property type="match status" value="1"/>
</dbReference>
<dbReference type="InterPro" id="IPR035892">
    <property type="entry name" value="C2_domain_sf"/>
</dbReference>
<dbReference type="SUPFAM" id="SSF49562">
    <property type="entry name" value="C2 domain (Calcium/lipid-binding domain, CaLB)"/>
    <property type="match status" value="2"/>
</dbReference>
<dbReference type="GO" id="GO:0005856">
    <property type="term" value="C:cytoskeleton"/>
    <property type="evidence" value="ECO:0007669"/>
    <property type="project" value="UniProtKB-ARBA"/>
</dbReference>
<feature type="coiled-coil region" evidence="6">
    <location>
        <begin position="64"/>
        <end position="98"/>
    </location>
</feature>
<protein>
    <recommendedName>
        <fullName evidence="8">C2 domain-containing protein</fullName>
    </recommendedName>
</protein>
<dbReference type="GO" id="GO:0035869">
    <property type="term" value="C:ciliary transition zone"/>
    <property type="evidence" value="ECO:0007669"/>
    <property type="project" value="TreeGrafter"/>
</dbReference>
<dbReference type="Pfam" id="PF00168">
    <property type="entry name" value="C2"/>
    <property type="match status" value="1"/>
</dbReference>
<evidence type="ECO:0000256" key="6">
    <source>
        <dbReference type="SAM" id="Coils"/>
    </source>
</evidence>
<evidence type="ECO:0000256" key="7">
    <source>
        <dbReference type="SAM" id="MobiDB-lite"/>
    </source>
</evidence>
<gene>
    <name evidence="9" type="ORF">EG68_03717</name>
</gene>
<keyword evidence="5" id="KW-0966">Cell projection</keyword>
<feature type="compositionally biased region" description="Polar residues" evidence="7">
    <location>
        <begin position="1087"/>
        <end position="1110"/>
    </location>
</feature>
<comment type="similarity">
    <text evidence="2">Belongs to the RPGRIP1 family.</text>
</comment>
<keyword evidence="10" id="KW-1185">Reference proteome</keyword>
<feature type="compositionally biased region" description="Polar residues" evidence="7">
    <location>
        <begin position="1181"/>
        <end position="1192"/>
    </location>
</feature>
<dbReference type="PANTHER" id="PTHR14240">
    <property type="entry name" value="RETINITIS PIGMENTOSA GTPASE REGULATOR-INTERACTING PROTEIN"/>
    <property type="match status" value="1"/>
</dbReference>
<dbReference type="Proteomes" id="UP000822476">
    <property type="component" value="Unassembled WGS sequence"/>
</dbReference>
<accession>A0A8S9Z7L4</accession>
<dbReference type="Pfam" id="PF11618">
    <property type="entry name" value="C2-C2_1"/>
    <property type="match status" value="1"/>
</dbReference>
<dbReference type="InterPro" id="IPR041091">
    <property type="entry name" value="RPGRIP1_C"/>
</dbReference>
<dbReference type="GO" id="GO:1905515">
    <property type="term" value="P:non-motile cilium assembly"/>
    <property type="evidence" value="ECO:0007669"/>
    <property type="project" value="TreeGrafter"/>
</dbReference>
<comment type="subcellular location">
    <subcellularLocation>
        <location evidence="1">Cell projection</location>
        <location evidence="1">Cilium</location>
    </subcellularLocation>
</comment>
<feature type="coiled-coil region" evidence="6">
    <location>
        <begin position="206"/>
        <end position="299"/>
    </location>
</feature>
<reference evidence="9" key="1">
    <citation type="submission" date="2019-07" db="EMBL/GenBank/DDBJ databases">
        <title>Annotation for the trematode Paragonimus miyazaki's.</title>
        <authorList>
            <person name="Choi Y.-J."/>
        </authorList>
    </citation>
    <scope>NUCLEOTIDE SEQUENCE</scope>
    <source>
        <strain evidence="9">Japan</strain>
    </source>
</reference>
<feature type="compositionally biased region" description="Polar residues" evidence="7">
    <location>
        <begin position="1121"/>
        <end position="1131"/>
    </location>
</feature>
<evidence type="ECO:0000256" key="3">
    <source>
        <dbReference type="ARBA" id="ARBA00023054"/>
    </source>
</evidence>
<dbReference type="InterPro" id="IPR021656">
    <property type="entry name" value="C2-C2_1"/>
</dbReference>
<evidence type="ECO:0000256" key="2">
    <source>
        <dbReference type="ARBA" id="ARBA00006042"/>
    </source>
</evidence>
<dbReference type="Gene3D" id="2.60.40.150">
    <property type="entry name" value="C2 domain"/>
    <property type="match status" value="3"/>
</dbReference>
<name>A0A8S9Z7L4_9TREM</name>
<feature type="region of interest" description="Disordered" evidence="7">
    <location>
        <begin position="1087"/>
        <end position="1223"/>
    </location>
</feature>
<evidence type="ECO:0000259" key="8">
    <source>
        <dbReference type="PROSITE" id="PS50004"/>
    </source>
</evidence>
<feature type="coiled-coil region" evidence="6">
    <location>
        <begin position="132"/>
        <end position="166"/>
    </location>
</feature>
<evidence type="ECO:0000256" key="4">
    <source>
        <dbReference type="ARBA" id="ARBA00023069"/>
    </source>
</evidence>
<dbReference type="InterPro" id="IPR000008">
    <property type="entry name" value="C2_dom"/>
</dbReference>
<organism evidence="9 10">
    <name type="scientific">Paragonimus skrjabini miyazakii</name>
    <dbReference type="NCBI Taxonomy" id="59628"/>
    <lineage>
        <taxon>Eukaryota</taxon>
        <taxon>Metazoa</taxon>
        <taxon>Spiralia</taxon>
        <taxon>Lophotrochozoa</taxon>
        <taxon>Platyhelminthes</taxon>
        <taxon>Trematoda</taxon>
        <taxon>Digenea</taxon>
        <taxon>Plagiorchiida</taxon>
        <taxon>Troglotremata</taxon>
        <taxon>Troglotrematidae</taxon>
        <taxon>Paragonimus</taxon>
    </lineage>
</organism>
<feature type="domain" description="C2" evidence="8">
    <location>
        <begin position="745"/>
        <end position="873"/>
    </location>
</feature>
<evidence type="ECO:0000256" key="1">
    <source>
        <dbReference type="ARBA" id="ARBA00004138"/>
    </source>
</evidence>
<keyword evidence="4" id="KW-0969">Cilium</keyword>
<evidence type="ECO:0000313" key="9">
    <source>
        <dbReference type="EMBL" id="KAF7259087.1"/>
    </source>
</evidence>
<dbReference type="PANTHER" id="PTHR14240:SF1">
    <property type="entry name" value="PROTEIN FANTOM-RELATED"/>
    <property type="match status" value="1"/>
</dbReference>
<dbReference type="InterPro" id="IPR031139">
    <property type="entry name" value="RPGRIP1_fam"/>
</dbReference>
<keyword evidence="3 6" id="KW-0175">Coiled coil</keyword>
<dbReference type="CDD" id="cd00030">
    <property type="entry name" value="C2"/>
    <property type="match status" value="1"/>
</dbReference>
<dbReference type="EMBL" id="JTDE01001374">
    <property type="protein sequence ID" value="KAF7259087.1"/>
    <property type="molecule type" value="Genomic_DNA"/>
</dbReference>
<comment type="caution">
    <text evidence="9">The sequence shown here is derived from an EMBL/GenBank/DDBJ whole genome shotgun (WGS) entry which is preliminary data.</text>
</comment>
<evidence type="ECO:0000313" key="10">
    <source>
        <dbReference type="Proteomes" id="UP000822476"/>
    </source>
</evidence>
<feature type="compositionally biased region" description="Basic and acidic residues" evidence="7">
    <location>
        <begin position="1132"/>
        <end position="1143"/>
    </location>
</feature>
<dbReference type="OrthoDB" id="2133912at2759"/>
<evidence type="ECO:0000256" key="5">
    <source>
        <dbReference type="ARBA" id="ARBA00023273"/>
    </source>
</evidence>
<sequence>MEQKGSIGTWTRDQLEDQYLRLYDDYLTLKKHCCKQEERIKKMGTKLLRLASDKKGGGTDAIGREDYEDRIADLERKNSTLTQKVQLLQNQLSVQKQRIGSAPNSARGSNLRTLGGTVKELKTKESAATGALQTVRLQNAALELTIRRLSEQSREQEQLIGRLKEDILIKDANHQKDIQSLVQQLTNKQHDTLKENIDLIRNQRALREKQHQISTLEARIQDAEAGQEATKATNRKLVAEVERLTRELGALEQKLTGLQLGKNLTPNESLKQLQLQQALDDLKRENDVLKESNEKLINNAFSGMSEQTWMRQEHALRTQISRLEALLQRQSKVDATHVDSKTEAIVQLQNTAVESGAPGIKAYGQSIITQKSIEPIAQATGFSSEELEEALMLLRERKSKVTGGDLGLEFMEQVKTSEKEDLARRLQTSEAAHAETIAELEKTRKLLTVQYRINKDYQAEAKDLSERLTQVKSESEQRLTEYAKLLDIRAERVRKLETQLRDVAYGVKRKSTTQLDVDVCSENCADAVQSTPGARMEAEPGENLVEIHVGQLTLSSTVTEQLLSSKREALDQQGVPADYLKLFLTWDFYDFETQSTAIVNGSGVDFDLTVQYPVKIDDFFLEYLHKGRCVIELHQNLDGRYRTIAAGYLDLSSLLQIPDGDGLAIGNKASVVRKHGQVELLGVANPSSLTTQSDLAGLFVGRLDYWLRLSVPMPQAIRLYRERCKSLSLLSSAHKRASLASSKMITHPTANSTRPTGSDPTENELQIHVLKITNLRSRRPDCLPSPYFVYQFFDQPEHDSNVMDATLNATFDDLAKFPLRTTQNLDQYLRTQSLKIYVLDNADPEPVSSCLGVATIPLLGLATRTTGTIEGPFELQSPKLCTASESTGSPSSGTIHLRLFWKYPYEFGAMRSTTFNRVQNAENIAPCNQQEQQSLPPANFESPVELQLDRKPAEAVATATAKQIATSSQFTRSEQKTEVSVDRKRPYVDAESAETFRQLANEDVPLPFQGDENSQPTLPDAVRDSVMSVAAKRSGLSDQENIGLANITATSKGPRHLMDDESAETFRRLANEDVMLPFLPGEQSITSHEQTEQLSVPVAHTQQHASGTTVSKREKKPIPHNTANSKPSEQLTTREHPKLESSEIRNSGGVKNKKPKVSDAEKTKTQSGVPKPTPRHRSAKKLSNSRSPSRSQPTHEDDFNHVSPVTAEDQSLPSLKRDTKNSVNDGHVQIQLHRVEFDKLPEQLNPSTMRRVFVEYQFLDHTNPLETASCILLTPSTKSDVKLFAELNYSKTFLIDFEQNYERRQYMASLLLPEDPNKGHIIFTIVAEPSSTTPSAECEEVGIAQVSIRNILAIGKELERVFVPILRVHAKSVNFAKADAIGRLCVSIHCLAALQAIRKEMSGIKLAV</sequence>
<proteinExistence type="inferred from homology"/>